<evidence type="ECO:0000256" key="6">
    <source>
        <dbReference type="ARBA" id="ARBA00022723"/>
    </source>
</evidence>
<gene>
    <name evidence="16" type="ORF">FHS13_001204</name>
</gene>
<dbReference type="SMART" id="SM00642">
    <property type="entry name" value="Aamy"/>
    <property type="match status" value="1"/>
</dbReference>
<dbReference type="SUPFAM" id="SSF51011">
    <property type="entry name" value="Glycosyl hydrolase domain"/>
    <property type="match status" value="1"/>
</dbReference>
<evidence type="ECO:0000256" key="2">
    <source>
        <dbReference type="ARBA" id="ARBA00001913"/>
    </source>
</evidence>
<dbReference type="CDD" id="cd11317">
    <property type="entry name" value="AmyAc_bac_euk_AmyA"/>
    <property type="match status" value="1"/>
</dbReference>
<dbReference type="PANTHER" id="PTHR43447">
    <property type="entry name" value="ALPHA-AMYLASE"/>
    <property type="match status" value="1"/>
</dbReference>
<dbReference type="InterPro" id="IPR031319">
    <property type="entry name" value="A-amylase_C"/>
</dbReference>
<accession>A0A841IKG4</accession>
<keyword evidence="9 12" id="KW-0119">Carbohydrate metabolism</keyword>
<dbReference type="InterPro" id="IPR006046">
    <property type="entry name" value="Alpha_amylase"/>
</dbReference>
<evidence type="ECO:0000256" key="10">
    <source>
        <dbReference type="ARBA" id="ARBA00023295"/>
    </source>
</evidence>
<protein>
    <recommendedName>
        <fullName evidence="5 12">Alpha-amylase</fullName>
        <ecNumber evidence="4 12">3.2.1.1</ecNumber>
    </recommendedName>
</protein>
<dbReference type="InterPro" id="IPR002044">
    <property type="entry name" value="CBM20"/>
</dbReference>
<dbReference type="Pfam" id="PF02806">
    <property type="entry name" value="Alpha-amylase_C"/>
    <property type="match status" value="1"/>
</dbReference>
<feature type="chain" id="PRO_5039489487" description="Alpha-amylase" evidence="14">
    <location>
        <begin position="26"/>
        <end position="635"/>
    </location>
</feature>
<proteinExistence type="inferred from homology"/>
<evidence type="ECO:0000313" key="16">
    <source>
        <dbReference type="EMBL" id="MBB6119269.1"/>
    </source>
</evidence>
<dbReference type="Gene3D" id="3.20.20.80">
    <property type="entry name" value="Glycosidases"/>
    <property type="match status" value="1"/>
</dbReference>
<dbReference type="SMART" id="SM01065">
    <property type="entry name" value="CBM_2"/>
    <property type="match status" value="1"/>
</dbReference>
<evidence type="ECO:0000256" key="8">
    <source>
        <dbReference type="ARBA" id="ARBA00022837"/>
    </source>
</evidence>
<feature type="region of interest" description="Disordered" evidence="13">
    <location>
        <begin position="511"/>
        <end position="532"/>
    </location>
</feature>
<dbReference type="InterPro" id="IPR006048">
    <property type="entry name" value="A-amylase/branching_C"/>
</dbReference>
<organism evidence="16 17">
    <name type="scientific">Nocardiopsis algeriensis</name>
    <dbReference type="NCBI Taxonomy" id="1478215"/>
    <lineage>
        <taxon>Bacteria</taxon>
        <taxon>Bacillati</taxon>
        <taxon>Actinomycetota</taxon>
        <taxon>Actinomycetes</taxon>
        <taxon>Streptosporangiales</taxon>
        <taxon>Nocardiopsidaceae</taxon>
        <taxon>Nocardiopsis</taxon>
    </lineage>
</organism>
<evidence type="ECO:0000256" key="9">
    <source>
        <dbReference type="ARBA" id="ARBA00023277"/>
    </source>
</evidence>
<dbReference type="InterPro" id="IPR013780">
    <property type="entry name" value="Glyco_hydro_b"/>
</dbReference>
<dbReference type="InterPro" id="IPR013784">
    <property type="entry name" value="Carb-bd-like_fold"/>
</dbReference>
<comment type="cofactor">
    <cofactor evidence="2">
        <name>Ca(2+)</name>
        <dbReference type="ChEBI" id="CHEBI:29108"/>
    </cofactor>
</comment>
<dbReference type="GO" id="GO:0046872">
    <property type="term" value="F:metal ion binding"/>
    <property type="evidence" value="ECO:0007669"/>
    <property type="project" value="UniProtKB-KW"/>
</dbReference>
<keyword evidence="7 12" id="KW-0378">Hydrolase</keyword>
<dbReference type="GO" id="GO:0004556">
    <property type="term" value="F:alpha-amylase activity"/>
    <property type="evidence" value="ECO:0007669"/>
    <property type="project" value="UniProtKB-UniRule"/>
</dbReference>
<evidence type="ECO:0000256" key="7">
    <source>
        <dbReference type="ARBA" id="ARBA00022801"/>
    </source>
</evidence>
<keyword evidence="8" id="KW-0106">Calcium</keyword>
<keyword evidence="17" id="KW-1185">Reference proteome</keyword>
<evidence type="ECO:0000256" key="1">
    <source>
        <dbReference type="ARBA" id="ARBA00000548"/>
    </source>
</evidence>
<dbReference type="Proteomes" id="UP000536604">
    <property type="component" value="Unassembled WGS sequence"/>
</dbReference>
<dbReference type="FunFam" id="2.60.40.10:FF:000552">
    <property type="entry name" value="Related to glucoamylase"/>
    <property type="match status" value="1"/>
</dbReference>
<feature type="domain" description="CBM20" evidence="15">
    <location>
        <begin position="530"/>
        <end position="635"/>
    </location>
</feature>
<dbReference type="GO" id="GO:2001070">
    <property type="term" value="F:starch binding"/>
    <property type="evidence" value="ECO:0007669"/>
    <property type="project" value="InterPro"/>
</dbReference>
<reference evidence="16 17" key="1">
    <citation type="submission" date="2020-08" db="EMBL/GenBank/DDBJ databases">
        <title>Genomic Encyclopedia of Type Strains, Phase III (KMG-III): the genomes of soil and plant-associated and newly described type strains.</title>
        <authorList>
            <person name="Whitman W."/>
        </authorList>
    </citation>
    <scope>NUCLEOTIDE SEQUENCE [LARGE SCALE GENOMIC DNA]</scope>
    <source>
        <strain evidence="16 17">CECT 8712</strain>
    </source>
</reference>
<dbReference type="PRINTS" id="PR00110">
    <property type="entry name" value="ALPHAAMYLASE"/>
</dbReference>
<keyword evidence="10 12" id="KW-0326">Glycosidase</keyword>
<dbReference type="Gene3D" id="2.60.40.1180">
    <property type="entry name" value="Golgi alpha-mannosidase II"/>
    <property type="match status" value="1"/>
</dbReference>
<evidence type="ECO:0000256" key="13">
    <source>
        <dbReference type="SAM" id="MobiDB-lite"/>
    </source>
</evidence>
<feature type="compositionally biased region" description="Acidic residues" evidence="13">
    <location>
        <begin position="517"/>
        <end position="532"/>
    </location>
</feature>
<comment type="caution">
    <text evidence="16">The sequence shown here is derived from an EMBL/GenBank/DDBJ whole genome shotgun (WGS) entry which is preliminary data.</text>
</comment>
<evidence type="ECO:0000256" key="4">
    <source>
        <dbReference type="ARBA" id="ARBA00012595"/>
    </source>
</evidence>
<sequence length="635" mass="67514">MHRNRPGRTLAALAAAAALLTSVLAAPAAAAPESPVPATPLPAADAPTAANGDTIVHLFQWNWNSVAAECEDFLGPNGFGGVQVSPPQEHVVIPFAEGGNYPWWQDYQPVSYQIDNTRRGTAEEFEDMVETCRDNGVRIYADVVINHMTGPGSGTGSNGTPWAQYDHPDLFGDGTASYGRDNFGPCYETITDWNDKWEVQNCRLLDLADLDTADPQVRSQIRRYLNGLIGMGVAGFRVDASKHVPEAHIAEIFRDLDEVPGFGGQPHIYHEVYGDATIPYTNYAPYGLVTNFDYQRDVSAKVRDGNLSPLLNMPRHGGLDSDEALVFIDNHDTQRYEPTLTHKNGARYHLATAFMLAHPYGTPVVMSSYDFGGAVAEGPPSTGTEPGNPAGWITADSDCSSSDWVCEHRAPAVAGMAAFRNAVGDTALTARAQDGSSRVAFDRGGRGFAAFNAGGGTWNLTASTDLPDGTYENAAGPGSYTVSGGRVTVQVPADGAVALHVGGTCDDPAECGGGDDGGGDDGGGDGGGGDEDCTTVAAEFHVEASTRYGQEIHVVGSLPELGSWNPRDGLRLRTDENTYPWWSGGTDLPVGTEFEYKFVKIDGAGDVVWESGANRVATGDDSAGGCKQVFTEYWR</sequence>
<dbReference type="Gene3D" id="2.60.40.10">
    <property type="entry name" value="Immunoglobulins"/>
    <property type="match status" value="1"/>
</dbReference>
<feature type="signal peptide" evidence="14">
    <location>
        <begin position="1"/>
        <end position="25"/>
    </location>
</feature>
<dbReference type="RefSeq" id="WP_184288739.1">
    <property type="nucleotide sequence ID" value="NZ_JACHJO010000003.1"/>
</dbReference>
<dbReference type="AlphaFoldDB" id="A0A841IKG4"/>
<evidence type="ECO:0000259" key="15">
    <source>
        <dbReference type="PROSITE" id="PS51166"/>
    </source>
</evidence>
<dbReference type="PROSITE" id="PS51166">
    <property type="entry name" value="CBM20"/>
    <property type="match status" value="1"/>
</dbReference>
<dbReference type="EMBL" id="JACHJO010000003">
    <property type="protein sequence ID" value="MBB6119269.1"/>
    <property type="molecule type" value="Genomic_DNA"/>
</dbReference>
<keyword evidence="6" id="KW-0479">Metal-binding</keyword>
<evidence type="ECO:0000256" key="5">
    <source>
        <dbReference type="ARBA" id="ARBA00017303"/>
    </source>
</evidence>
<evidence type="ECO:0000256" key="11">
    <source>
        <dbReference type="RuleBase" id="RU003615"/>
    </source>
</evidence>
<dbReference type="InterPro" id="IPR006047">
    <property type="entry name" value="GH13_cat_dom"/>
</dbReference>
<name>A0A841IKG4_9ACTN</name>
<keyword evidence="14" id="KW-0732">Signal</keyword>
<dbReference type="Pfam" id="PF00128">
    <property type="entry name" value="Alpha-amylase"/>
    <property type="match status" value="1"/>
</dbReference>
<dbReference type="InterPro" id="IPR017853">
    <property type="entry name" value="GH"/>
</dbReference>
<comment type="catalytic activity">
    <reaction evidence="1 12">
        <text>Endohydrolysis of (1-&gt;4)-alpha-D-glucosidic linkages in polysaccharides containing three or more (1-&gt;4)-alpha-linked D-glucose units.</text>
        <dbReference type="EC" id="3.2.1.1"/>
    </reaction>
</comment>
<evidence type="ECO:0000313" key="17">
    <source>
        <dbReference type="Proteomes" id="UP000536604"/>
    </source>
</evidence>
<dbReference type="EC" id="3.2.1.1" evidence="4 12"/>
<evidence type="ECO:0000256" key="3">
    <source>
        <dbReference type="ARBA" id="ARBA00008061"/>
    </source>
</evidence>
<evidence type="ECO:0000256" key="14">
    <source>
        <dbReference type="SAM" id="SignalP"/>
    </source>
</evidence>
<dbReference type="Pfam" id="PF00686">
    <property type="entry name" value="CBM_20"/>
    <property type="match status" value="1"/>
</dbReference>
<dbReference type="SMART" id="SM00632">
    <property type="entry name" value="Aamy_C"/>
    <property type="match status" value="1"/>
</dbReference>
<dbReference type="InterPro" id="IPR013783">
    <property type="entry name" value="Ig-like_fold"/>
</dbReference>
<dbReference type="GO" id="GO:0005975">
    <property type="term" value="P:carbohydrate metabolic process"/>
    <property type="evidence" value="ECO:0007669"/>
    <property type="project" value="InterPro"/>
</dbReference>
<dbReference type="SUPFAM" id="SSF51445">
    <property type="entry name" value="(Trans)glycosidases"/>
    <property type="match status" value="1"/>
</dbReference>
<dbReference type="SUPFAM" id="SSF49452">
    <property type="entry name" value="Starch-binding domain-like"/>
    <property type="match status" value="1"/>
</dbReference>
<evidence type="ECO:0000256" key="12">
    <source>
        <dbReference type="RuleBase" id="RU361134"/>
    </source>
</evidence>
<comment type="similarity">
    <text evidence="3 11">Belongs to the glycosyl hydrolase 13 family.</text>
</comment>